<evidence type="ECO:0000313" key="2">
    <source>
        <dbReference type="EMBL" id="KKN21880.1"/>
    </source>
</evidence>
<accession>A0A0F9NQZ4</accession>
<organism evidence="2">
    <name type="scientific">marine sediment metagenome</name>
    <dbReference type="NCBI Taxonomy" id="412755"/>
    <lineage>
        <taxon>unclassified sequences</taxon>
        <taxon>metagenomes</taxon>
        <taxon>ecological metagenomes</taxon>
    </lineage>
</organism>
<protein>
    <submittedName>
        <fullName evidence="2">Uncharacterized protein</fullName>
    </submittedName>
</protein>
<gene>
    <name evidence="2" type="ORF">LCGC14_0921090</name>
</gene>
<dbReference type="EMBL" id="LAZR01003111">
    <property type="protein sequence ID" value="KKN21880.1"/>
    <property type="molecule type" value="Genomic_DNA"/>
</dbReference>
<evidence type="ECO:0000256" key="1">
    <source>
        <dbReference type="SAM" id="Phobius"/>
    </source>
</evidence>
<dbReference type="AlphaFoldDB" id="A0A0F9NQZ4"/>
<keyword evidence="1" id="KW-1133">Transmembrane helix</keyword>
<comment type="caution">
    <text evidence="2">The sequence shown here is derived from an EMBL/GenBank/DDBJ whole genome shotgun (WGS) entry which is preliminary data.</text>
</comment>
<proteinExistence type="predicted"/>
<name>A0A0F9NQZ4_9ZZZZ</name>
<reference evidence="2" key="1">
    <citation type="journal article" date="2015" name="Nature">
        <title>Complex archaea that bridge the gap between prokaryotes and eukaryotes.</title>
        <authorList>
            <person name="Spang A."/>
            <person name="Saw J.H."/>
            <person name="Jorgensen S.L."/>
            <person name="Zaremba-Niedzwiedzka K."/>
            <person name="Martijn J."/>
            <person name="Lind A.E."/>
            <person name="van Eijk R."/>
            <person name="Schleper C."/>
            <person name="Guy L."/>
            <person name="Ettema T.J."/>
        </authorList>
    </citation>
    <scope>NUCLEOTIDE SEQUENCE</scope>
</reference>
<feature type="transmembrane region" description="Helical" evidence="1">
    <location>
        <begin position="12"/>
        <end position="36"/>
    </location>
</feature>
<sequence length="62" mass="7075">MRLWIGSRSGCSGVMLLATGIGFLILMMGVFAWFAYRTGQRVTAADLAELHEAKMREERRRR</sequence>
<keyword evidence="1" id="KW-0472">Membrane</keyword>
<keyword evidence="1" id="KW-0812">Transmembrane</keyword>